<evidence type="ECO:0000313" key="2">
    <source>
        <dbReference type="Proteomes" id="UP001057402"/>
    </source>
</evidence>
<keyword evidence="2" id="KW-1185">Reference proteome</keyword>
<organism evidence="1 2">
    <name type="scientific">Melastoma candidum</name>
    <dbReference type="NCBI Taxonomy" id="119954"/>
    <lineage>
        <taxon>Eukaryota</taxon>
        <taxon>Viridiplantae</taxon>
        <taxon>Streptophyta</taxon>
        <taxon>Embryophyta</taxon>
        <taxon>Tracheophyta</taxon>
        <taxon>Spermatophyta</taxon>
        <taxon>Magnoliopsida</taxon>
        <taxon>eudicotyledons</taxon>
        <taxon>Gunneridae</taxon>
        <taxon>Pentapetalae</taxon>
        <taxon>rosids</taxon>
        <taxon>malvids</taxon>
        <taxon>Myrtales</taxon>
        <taxon>Melastomataceae</taxon>
        <taxon>Melastomatoideae</taxon>
        <taxon>Melastomateae</taxon>
        <taxon>Melastoma</taxon>
    </lineage>
</organism>
<accession>A0ACB9RPZ5</accession>
<name>A0ACB9RPZ5_9MYRT</name>
<reference evidence="2" key="1">
    <citation type="journal article" date="2023" name="Front. Plant Sci.">
        <title>Chromosomal-level genome assembly of Melastoma candidum provides insights into trichome evolution.</title>
        <authorList>
            <person name="Zhong Y."/>
            <person name="Wu W."/>
            <person name="Sun C."/>
            <person name="Zou P."/>
            <person name="Liu Y."/>
            <person name="Dai S."/>
            <person name="Zhou R."/>
        </authorList>
    </citation>
    <scope>NUCLEOTIDE SEQUENCE [LARGE SCALE GENOMIC DNA]</scope>
</reference>
<evidence type="ECO:0000313" key="1">
    <source>
        <dbReference type="EMBL" id="KAI4380522.1"/>
    </source>
</evidence>
<comment type="caution">
    <text evidence="1">The sequence shown here is derived from an EMBL/GenBank/DDBJ whole genome shotgun (WGS) entry which is preliminary data.</text>
</comment>
<gene>
    <name evidence="1" type="ORF">MLD38_006701</name>
</gene>
<dbReference type="EMBL" id="CM042882">
    <property type="protein sequence ID" value="KAI4380522.1"/>
    <property type="molecule type" value="Genomic_DNA"/>
</dbReference>
<dbReference type="Proteomes" id="UP001057402">
    <property type="component" value="Chromosome 3"/>
</dbReference>
<protein>
    <submittedName>
        <fullName evidence="1">Uncharacterized protein</fullName>
    </submittedName>
</protein>
<proteinExistence type="predicted"/>
<sequence length="316" mass="34122">MSGVPRERSVKVADLETRAVLGPTGNKAGLPSPRKPGSKPLQKPESLPGALKSLGEVKSPEGKKKVNQLSPVTAKVSSVLPRHEKLLQSNLSLSASCSSDASTEPFRSRASTGRLMRSSSPASRRKPSFCKSKSSVSDGSLDSPLSSIPAPKKKCVWVTPTTDSCYAAFHDEEWGVPVHDDKKLFELLVLSGALAELTWPSILSKRHTFREVFTDFDLIAVSKLSVKKMALPGSPASALLSEPKLRAIIENACQVTKVVEEFGSGKIPEVISRDLVRNGFRSVGPSVIYSFMQAAGPSHEPLQIQGMHLCRQREGR</sequence>